<dbReference type="VEuPathDB" id="AmoebaDB:ACA1_351280"/>
<evidence type="ECO:0000256" key="3">
    <source>
        <dbReference type="SAM" id="Coils"/>
    </source>
</evidence>
<evidence type="ECO:0000256" key="1">
    <source>
        <dbReference type="ARBA" id="ARBA00022722"/>
    </source>
</evidence>
<keyword evidence="1" id="KW-0540">Nuclease</keyword>
<feature type="coiled-coil region" evidence="3">
    <location>
        <begin position="142"/>
        <end position="220"/>
    </location>
</feature>
<keyword evidence="3" id="KW-0175">Coiled coil</keyword>
<accession>L8GDA1</accession>
<evidence type="ECO:0000313" key="6">
    <source>
        <dbReference type="Proteomes" id="UP000011083"/>
    </source>
</evidence>
<keyword evidence="6" id="KW-1185">Reference proteome</keyword>
<dbReference type="SUPFAM" id="SSF53098">
    <property type="entry name" value="Ribonuclease H-like"/>
    <property type="match status" value="1"/>
</dbReference>
<dbReference type="Proteomes" id="UP000011083">
    <property type="component" value="Unassembled WGS sequence"/>
</dbReference>
<evidence type="ECO:0000313" key="5">
    <source>
        <dbReference type="EMBL" id="ELR11100.1"/>
    </source>
</evidence>
<keyword evidence="5" id="KW-0269">Exonuclease</keyword>
<dbReference type="Gene3D" id="3.30.420.10">
    <property type="entry name" value="Ribonuclease H-like superfamily/Ribonuclease H"/>
    <property type="match status" value="1"/>
</dbReference>
<dbReference type="InterPro" id="IPR051132">
    <property type="entry name" value="3-5_Exonuclease_domain"/>
</dbReference>
<dbReference type="EMBL" id="KB008157">
    <property type="protein sequence ID" value="ELR11100.1"/>
    <property type="molecule type" value="Genomic_DNA"/>
</dbReference>
<dbReference type="InterPro" id="IPR036397">
    <property type="entry name" value="RNaseH_sf"/>
</dbReference>
<reference evidence="5 6" key="1">
    <citation type="journal article" date="2013" name="Genome Biol.">
        <title>Genome of Acanthamoeba castellanii highlights extensive lateral gene transfer and early evolution of tyrosine kinase signaling.</title>
        <authorList>
            <person name="Clarke M."/>
            <person name="Lohan A.J."/>
            <person name="Liu B."/>
            <person name="Lagkouvardos I."/>
            <person name="Roy S."/>
            <person name="Zafar N."/>
            <person name="Bertelli C."/>
            <person name="Schilde C."/>
            <person name="Kianianmomeni A."/>
            <person name="Burglin T.R."/>
            <person name="Frech C."/>
            <person name="Turcotte B."/>
            <person name="Kopec K.O."/>
            <person name="Synnott J.M."/>
            <person name="Choo C."/>
            <person name="Paponov I."/>
            <person name="Finkler A."/>
            <person name="Soon Heng Tan C."/>
            <person name="Hutchins A.P."/>
            <person name="Weinmeier T."/>
            <person name="Rattei T."/>
            <person name="Chu J.S."/>
            <person name="Gimenez G."/>
            <person name="Irimia M."/>
            <person name="Rigden D.J."/>
            <person name="Fitzpatrick D.A."/>
            <person name="Lorenzo-Morales J."/>
            <person name="Bateman A."/>
            <person name="Chiu C.H."/>
            <person name="Tang P."/>
            <person name="Hegemann P."/>
            <person name="Fromm H."/>
            <person name="Raoult D."/>
            <person name="Greub G."/>
            <person name="Miranda-Saavedra D."/>
            <person name="Chen N."/>
            <person name="Nash P."/>
            <person name="Ginger M.L."/>
            <person name="Horn M."/>
            <person name="Schaap P."/>
            <person name="Caler L."/>
            <person name="Loftus B."/>
        </authorList>
    </citation>
    <scope>NUCLEOTIDE SEQUENCE [LARGE SCALE GENOMIC DNA]</scope>
    <source>
        <strain evidence="5 6">Neff</strain>
    </source>
</reference>
<dbReference type="InterPro" id="IPR002562">
    <property type="entry name" value="3'-5'_exonuclease_dom"/>
</dbReference>
<proteinExistence type="predicted"/>
<feature type="domain" description="3'-5' exonuclease" evidence="4">
    <location>
        <begin position="10"/>
        <end position="109"/>
    </location>
</feature>
<evidence type="ECO:0000256" key="2">
    <source>
        <dbReference type="ARBA" id="ARBA00022801"/>
    </source>
</evidence>
<dbReference type="OrthoDB" id="18127at2759"/>
<dbReference type="GO" id="GO:0005634">
    <property type="term" value="C:nucleus"/>
    <property type="evidence" value="ECO:0007669"/>
    <property type="project" value="TreeGrafter"/>
</dbReference>
<dbReference type="GO" id="GO:0003676">
    <property type="term" value="F:nucleic acid binding"/>
    <property type="evidence" value="ECO:0007669"/>
    <property type="project" value="InterPro"/>
</dbReference>
<gene>
    <name evidence="5" type="ORF">ACA1_351280</name>
</gene>
<dbReference type="GO" id="GO:0008408">
    <property type="term" value="F:3'-5' exonuclease activity"/>
    <property type="evidence" value="ECO:0007669"/>
    <property type="project" value="InterPro"/>
</dbReference>
<organism evidence="5 6">
    <name type="scientific">Acanthamoeba castellanii (strain ATCC 30010 / Neff)</name>
    <dbReference type="NCBI Taxonomy" id="1257118"/>
    <lineage>
        <taxon>Eukaryota</taxon>
        <taxon>Amoebozoa</taxon>
        <taxon>Discosea</taxon>
        <taxon>Longamoebia</taxon>
        <taxon>Centramoebida</taxon>
        <taxon>Acanthamoebidae</taxon>
        <taxon>Acanthamoeba</taxon>
    </lineage>
</organism>
<dbReference type="GeneID" id="14911528"/>
<dbReference type="Pfam" id="PF01612">
    <property type="entry name" value="DNA_pol_A_exo1"/>
    <property type="match status" value="1"/>
</dbReference>
<dbReference type="STRING" id="1257118.L8GDA1"/>
<keyword evidence="2" id="KW-0378">Hydrolase</keyword>
<dbReference type="GO" id="GO:0005737">
    <property type="term" value="C:cytoplasm"/>
    <property type="evidence" value="ECO:0007669"/>
    <property type="project" value="TreeGrafter"/>
</dbReference>
<dbReference type="InterPro" id="IPR012337">
    <property type="entry name" value="RNaseH-like_sf"/>
</dbReference>
<sequence length="223" mass="24936">MLQLGSMPPALEELLDKHLKVGLAVTNDLRKLHSQFFLIPRGLLDVATMARRLSYTRLGLQSLAQDLLGKHVAKGKARSNWGSDQLTPGQLSYAATDAFATLLIYKQLEAIEVVECQGHWTMVLADDEAAVEAELNAVGPRIRELKESVRKLTRRNADLAARLAAVEAEAQRTKAAYEAEAQRTRAAFQAEAQRTRAAFQAEVQRTRDAFEDRIAEIEEHLFW</sequence>
<protein>
    <submittedName>
        <fullName evidence="5">3'5' exonuclease domain containing protein</fullName>
    </submittedName>
</protein>
<dbReference type="GO" id="GO:0006139">
    <property type="term" value="P:nucleobase-containing compound metabolic process"/>
    <property type="evidence" value="ECO:0007669"/>
    <property type="project" value="InterPro"/>
</dbReference>
<dbReference type="RefSeq" id="XP_004333113.1">
    <property type="nucleotide sequence ID" value="XM_004333065.1"/>
</dbReference>
<name>L8GDA1_ACACF</name>
<dbReference type="PANTHER" id="PTHR13620">
    <property type="entry name" value="3-5 EXONUCLEASE"/>
    <property type="match status" value="1"/>
</dbReference>
<evidence type="ECO:0000259" key="4">
    <source>
        <dbReference type="Pfam" id="PF01612"/>
    </source>
</evidence>
<dbReference type="PANTHER" id="PTHR13620:SF104">
    <property type="entry name" value="EXONUCLEASE 3'-5' DOMAIN-CONTAINING PROTEIN 2"/>
    <property type="match status" value="1"/>
</dbReference>
<dbReference type="KEGG" id="acan:ACA1_351280"/>
<dbReference type="AlphaFoldDB" id="L8GDA1"/>